<keyword evidence="2" id="KW-1133">Transmembrane helix</keyword>
<evidence type="ECO:0008006" key="5">
    <source>
        <dbReference type="Google" id="ProtNLM"/>
    </source>
</evidence>
<keyword evidence="2" id="KW-0812">Transmembrane</keyword>
<reference evidence="3 4" key="1">
    <citation type="submission" date="2021-03" db="EMBL/GenBank/DDBJ databases">
        <title>Sequencing the genomes of 1000 actinobacteria strains.</title>
        <authorList>
            <person name="Klenk H.-P."/>
        </authorList>
    </citation>
    <scope>NUCLEOTIDE SEQUENCE [LARGE SCALE GENOMIC DNA]</scope>
    <source>
        <strain evidence="3 4">DSM 46670</strain>
    </source>
</reference>
<proteinExistence type="predicted"/>
<keyword evidence="2" id="KW-0472">Membrane</keyword>
<feature type="region of interest" description="Disordered" evidence="1">
    <location>
        <begin position="53"/>
        <end position="112"/>
    </location>
</feature>
<name>A0ABS4U382_9PSEU</name>
<keyword evidence="4" id="KW-1185">Reference proteome</keyword>
<evidence type="ECO:0000256" key="1">
    <source>
        <dbReference type="SAM" id="MobiDB-lite"/>
    </source>
</evidence>
<protein>
    <recommendedName>
        <fullName evidence="5">DUF308 domain-containing protein</fullName>
    </recommendedName>
</protein>
<dbReference type="Proteomes" id="UP001519332">
    <property type="component" value="Unassembled WGS sequence"/>
</dbReference>
<dbReference type="RefSeq" id="WP_209647753.1">
    <property type="nucleotide sequence ID" value="NZ_JAGINW010000001.1"/>
</dbReference>
<dbReference type="EMBL" id="JAGINW010000001">
    <property type="protein sequence ID" value="MBP2331117.1"/>
    <property type="molecule type" value="Genomic_DNA"/>
</dbReference>
<evidence type="ECO:0000313" key="3">
    <source>
        <dbReference type="EMBL" id="MBP2331117.1"/>
    </source>
</evidence>
<feature type="transmembrane region" description="Helical" evidence="2">
    <location>
        <begin position="143"/>
        <end position="165"/>
    </location>
</feature>
<evidence type="ECO:0000313" key="4">
    <source>
        <dbReference type="Proteomes" id="UP001519332"/>
    </source>
</evidence>
<organism evidence="3 4">
    <name type="scientific">Kibdelosporangium banguiense</name>
    <dbReference type="NCBI Taxonomy" id="1365924"/>
    <lineage>
        <taxon>Bacteria</taxon>
        <taxon>Bacillati</taxon>
        <taxon>Actinomycetota</taxon>
        <taxon>Actinomycetes</taxon>
        <taxon>Pseudonocardiales</taxon>
        <taxon>Pseudonocardiaceae</taxon>
        <taxon>Kibdelosporangium</taxon>
    </lineage>
</organism>
<evidence type="ECO:0000256" key="2">
    <source>
        <dbReference type="SAM" id="Phobius"/>
    </source>
</evidence>
<comment type="caution">
    <text evidence="3">The sequence shown here is derived from an EMBL/GenBank/DDBJ whole genome shotgun (WGS) entry which is preliminary data.</text>
</comment>
<gene>
    <name evidence="3" type="ORF">JOF56_011502</name>
</gene>
<feature type="compositionally biased region" description="Basic and acidic residues" evidence="1">
    <location>
        <begin position="60"/>
        <end position="95"/>
    </location>
</feature>
<accession>A0ABS4U382</accession>
<feature type="transmembrane region" description="Helical" evidence="2">
    <location>
        <begin position="171"/>
        <end position="189"/>
    </location>
</feature>
<sequence length="205" mass="22141">MRRWPYEDQDEEESGALRARRERVVKGGADGPEDVDAAFAQIVADLEREGLGSTVSADLDLERDPPQDLPDDDGKATDKDPDDDKPVARSTRADLLDEPDLPEISMPATAGWRGHETEMDWAWSTEDDHYVPPEPPPLPKPSALTILALVLMLIALFLLVAPSVIGLATRVATPIALVSAAVGIGLVVLRIRQNNPPGDDNGAQV</sequence>